<evidence type="ECO:0000313" key="3">
    <source>
        <dbReference type="Proteomes" id="UP000298656"/>
    </source>
</evidence>
<dbReference type="InterPro" id="IPR029068">
    <property type="entry name" value="Glyas_Bleomycin-R_OHBP_Dase"/>
</dbReference>
<evidence type="ECO:0000259" key="1">
    <source>
        <dbReference type="PROSITE" id="PS51819"/>
    </source>
</evidence>
<dbReference type="KEGG" id="tvl:FAZ95_10535"/>
<feature type="domain" description="VOC" evidence="1">
    <location>
        <begin position="11"/>
        <end position="122"/>
    </location>
</feature>
<organism evidence="2 3">
    <name type="scientific">Trinickia violacea</name>
    <dbReference type="NCBI Taxonomy" id="2571746"/>
    <lineage>
        <taxon>Bacteria</taxon>
        <taxon>Pseudomonadati</taxon>
        <taxon>Pseudomonadota</taxon>
        <taxon>Betaproteobacteria</taxon>
        <taxon>Burkholderiales</taxon>
        <taxon>Burkholderiaceae</taxon>
        <taxon>Trinickia</taxon>
    </lineage>
</organism>
<dbReference type="EMBL" id="CP040077">
    <property type="protein sequence ID" value="QCP49571.1"/>
    <property type="molecule type" value="Genomic_DNA"/>
</dbReference>
<dbReference type="AlphaFoldDB" id="A0A4P8INH7"/>
<gene>
    <name evidence="2" type="ORF">FAZ95_10535</name>
</gene>
<protein>
    <submittedName>
        <fullName evidence="2">VOC family protein</fullName>
    </submittedName>
</protein>
<dbReference type="InterPro" id="IPR037523">
    <property type="entry name" value="VOC_core"/>
</dbReference>
<dbReference type="PROSITE" id="PS51819">
    <property type="entry name" value="VOC"/>
    <property type="match status" value="1"/>
</dbReference>
<dbReference type="CDD" id="cd06587">
    <property type="entry name" value="VOC"/>
    <property type="match status" value="1"/>
</dbReference>
<reference evidence="2 3" key="1">
    <citation type="submission" date="2019-05" db="EMBL/GenBank/DDBJ databases">
        <title>Burkholderia sp. DHOD12, isolated from subtropical forest soil.</title>
        <authorList>
            <person name="Gao Z.-H."/>
            <person name="Qiu L.-H."/>
        </authorList>
    </citation>
    <scope>NUCLEOTIDE SEQUENCE [LARGE SCALE GENOMIC DNA]</scope>
    <source>
        <strain evidence="2 3">DHOD12</strain>
    </source>
</reference>
<dbReference type="OrthoDB" id="5430221at2"/>
<name>A0A4P8INH7_9BURK</name>
<proteinExistence type="predicted"/>
<dbReference type="Pfam" id="PF00903">
    <property type="entry name" value="Glyoxalase"/>
    <property type="match status" value="1"/>
</dbReference>
<dbReference type="Gene3D" id="3.10.180.10">
    <property type="entry name" value="2,3-Dihydroxybiphenyl 1,2-Dioxygenase, domain 1"/>
    <property type="match status" value="1"/>
</dbReference>
<sequence length="150" mass="16351">MANSTKPRAIGFNHVALEVGDIEEALAFYGSIFDFQLRGKSKTMAFIDLGDQFIALQAGRKQPPDDGRHVGLVVDDKEAARAALNAAGVEPLDGPFLDFRDPWGNRIEIVGYDNIQFTKAPNVLRGMGLTQLTKNESAKKELAEKGMAES</sequence>
<dbReference type="SUPFAM" id="SSF54593">
    <property type="entry name" value="Glyoxalase/Bleomycin resistance protein/Dihydroxybiphenyl dioxygenase"/>
    <property type="match status" value="1"/>
</dbReference>
<evidence type="ECO:0000313" key="2">
    <source>
        <dbReference type="EMBL" id="QCP49571.1"/>
    </source>
</evidence>
<dbReference type="Proteomes" id="UP000298656">
    <property type="component" value="Chromosome 1"/>
</dbReference>
<keyword evidence="3" id="KW-1185">Reference proteome</keyword>
<dbReference type="InterPro" id="IPR004360">
    <property type="entry name" value="Glyas_Fos-R_dOase_dom"/>
</dbReference>
<accession>A0A4P8INH7</accession>